<feature type="transmembrane region" description="Helical" evidence="1">
    <location>
        <begin position="212"/>
        <end position="240"/>
    </location>
</feature>
<dbReference type="eggNOG" id="ENOG502ZBBG">
    <property type="taxonomic scope" value="Bacteria"/>
</dbReference>
<keyword evidence="1" id="KW-0472">Membrane</keyword>
<feature type="transmembrane region" description="Helical" evidence="1">
    <location>
        <begin position="114"/>
        <end position="134"/>
    </location>
</feature>
<evidence type="ECO:0000256" key="1">
    <source>
        <dbReference type="SAM" id="Phobius"/>
    </source>
</evidence>
<keyword evidence="1" id="KW-0812">Transmembrane</keyword>
<feature type="transmembrane region" description="Helical" evidence="1">
    <location>
        <begin position="282"/>
        <end position="304"/>
    </location>
</feature>
<gene>
    <name evidence="2" type="ORF">Cha6605_1138</name>
</gene>
<dbReference type="STRING" id="1173020.Cha6605_1138"/>
<accession>K9UD66</accession>
<keyword evidence="3" id="KW-1185">Reference proteome</keyword>
<organism evidence="2 3">
    <name type="scientific">Chamaesiphon minutus (strain ATCC 27169 / PCC 6605)</name>
    <dbReference type="NCBI Taxonomy" id="1173020"/>
    <lineage>
        <taxon>Bacteria</taxon>
        <taxon>Bacillati</taxon>
        <taxon>Cyanobacteriota</taxon>
        <taxon>Cyanophyceae</taxon>
        <taxon>Gomontiellales</taxon>
        <taxon>Chamaesiphonaceae</taxon>
        <taxon>Chamaesiphon</taxon>
    </lineage>
</organism>
<dbReference type="RefSeq" id="WP_015158549.1">
    <property type="nucleotide sequence ID" value="NC_019697.1"/>
</dbReference>
<dbReference type="EMBL" id="CP003600">
    <property type="protein sequence ID" value="AFY92361.1"/>
    <property type="molecule type" value="Genomic_DNA"/>
</dbReference>
<reference evidence="2 3" key="1">
    <citation type="submission" date="2012-05" db="EMBL/GenBank/DDBJ databases">
        <title>Finished chromosome of genome of Chamaesiphon sp. PCC 6605.</title>
        <authorList>
            <consortium name="US DOE Joint Genome Institute"/>
            <person name="Gugger M."/>
            <person name="Coursin T."/>
            <person name="Rippka R."/>
            <person name="Tandeau De Marsac N."/>
            <person name="Huntemann M."/>
            <person name="Wei C.-L."/>
            <person name="Han J."/>
            <person name="Detter J.C."/>
            <person name="Han C."/>
            <person name="Tapia R."/>
            <person name="Chen A."/>
            <person name="Kyrpides N."/>
            <person name="Mavromatis K."/>
            <person name="Markowitz V."/>
            <person name="Szeto E."/>
            <person name="Ivanova N."/>
            <person name="Pagani I."/>
            <person name="Pati A."/>
            <person name="Goodwin L."/>
            <person name="Nordberg H.P."/>
            <person name="Cantor M.N."/>
            <person name="Hua S.X."/>
            <person name="Woyke T."/>
            <person name="Kerfeld C.A."/>
        </authorList>
    </citation>
    <scope>NUCLEOTIDE SEQUENCE [LARGE SCALE GENOMIC DNA]</scope>
    <source>
        <strain evidence="3">ATCC 27169 / PCC 6605</strain>
    </source>
</reference>
<feature type="transmembrane region" description="Helical" evidence="1">
    <location>
        <begin position="247"/>
        <end position="270"/>
    </location>
</feature>
<protein>
    <submittedName>
        <fullName evidence="2">Uncharacterized protein</fullName>
    </submittedName>
</protein>
<dbReference type="AlphaFoldDB" id="K9UD66"/>
<feature type="transmembrane region" description="Helical" evidence="1">
    <location>
        <begin position="25"/>
        <end position="47"/>
    </location>
</feature>
<feature type="transmembrane region" description="Helical" evidence="1">
    <location>
        <begin position="81"/>
        <end position="102"/>
    </location>
</feature>
<sequence length="315" mass="34277">MTLSNVLSQRFSTGEASPTIKISNLVTWLTALIILLALVATSIGLFWQDEGNLFSFNTLRGDTVSIVGRGLYRYDTTLMAMGFKAGDAVTLILGIPTLIFSLLRYRHGSVKGGLLLAGTLAYFLYNYCSMAFGAAYNHLFLVYVVLMSASLFGLILTLMSFDLATLPAHFSAHLPRRNIGIYSIVSGIVLLLIWPVLSIIPALVEGKAPPEVWSYTTVITYAIDMGIVAPALIAAGVMLLHRNPLGYLLSSILLVFTVMLGTNLLTAGTLQMLAGFIDMPQFIGFVASFAILTLYAIWFTLALFRNLSDEISHEA</sequence>
<name>K9UD66_CHAP6</name>
<feature type="transmembrane region" description="Helical" evidence="1">
    <location>
        <begin position="140"/>
        <end position="159"/>
    </location>
</feature>
<evidence type="ECO:0000313" key="2">
    <source>
        <dbReference type="EMBL" id="AFY92361.1"/>
    </source>
</evidence>
<dbReference type="Proteomes" id="UP000010366">
    <property type="component" value="Chromosome"/>
</dbReference>
<proteinExistence type="predicted"/>
<dbReference type="KEGG" id="cmp:Cha6605_1138"/>
<dbReference type="HOGENOM" id="CLU_076546_0_0_3"/>
<feature type="transmembrane region" description="Helical" evidence="1">
    <location>
        <begin position="179"/>
        <end position="200"/>
    </location>
</feature>
<evidence type="ECO:0000313" key="3">
    <source>
        <dbReference type="Proteomes" id="UP000010366"/>
    </source>
</evidence>
<keyword evidence="1" id="KW-1133">Transmembrane helix</keyword>
<dbReference type="OrthoDB" id="3260635at2"/>